<evidence type="ECO:0000313" key="6">
    <source>
        <dbReference type="Proteomes" id="UP000191408"/>
    </source>
</evidence>
<dbReference type="AlphaFoldDB" id="A0A1V6N6V7"/>
<sequence>MAGLMHLFPQLTSKGFEKVEICWYNDTPTGDFIFDFHSEHKNVFIATGGSGHDFRFLPVIGKCIVGNFQRKLSRELLYKWKFPTQFRELFQGEVLTGDGSRGGPDRRELTAQELDTFDTALKAASSRPSKI</sequence>
<evidence type="ECO:0000256" key="4">
    <source>
        <dbReference type="ARBA" id="ARBA00023002"/>
    </source>
</evidence>
<proteinExistence type="predicted"/>
<evidence type="ECO:0000256" key="3">
    <source>
        <dbReference type="ARBA" id="ARBA00022827"/>
    </source>
</evidence>
<dbReference type="Gene3D" id="3.50.50.60">
    <property type="entry name" value="FAD/NAD(P)-binding domain"/>
    <property type="match status" value="1"/>
</dbReference>
<evidence type="ECO:0008006" key="7">
    <source>
        <dbReference type="Google" id="ProtNLM"/>
    </source>
</evidence>
<comment type="cofactor">
    <cofactor evidence="1">
        <name>FAD</name>
        <dbReference type="ChEBI" id="CHEBI:57692"/>
    </cofactor>
</comment>
<dbReference type="GO" id="GO:0008115">
    <property type="term" value="F:sarcosine oxidase activity"/>
    <property type="evidence" value="ECO:0007669"/>
    <property type="project" value="TreeGrafter"/>
</dbReference>
<keyword evidence="2" id="KW-0285">Flavoprotein</keyword>
<dbReference type="InterPro" id="IPR045170">
    <property type="entry name" value="MTOX"/>
</dbReference>
<evidence type="ECO:0000256" key="2">
    <source>
        <dbReference type="ARBA" id="ARBA00022630"/>
    </source>
</evidence>
<accession>A0A1V6N6V7</accession>
<dbReference type="PANTHER" id="PTHR10961:SF45">
    <property type="entry name" value="FAD DEPENDENT OXIDOREDUCTASE DOMAIN-CONTAINING PROTEIN-RELATED"/>
    <property type="match status" value="1"/>
</dbReference>
<dbReference type="GO" id="GO:0050031">
    <property type="term" value="F:L-pipecolate oxidase activity"/>
    <property type="evidence" value="ECO:0007669"/>
    <property type="project" value="TreeGrafter"/>
</dbReference>
<dbReference type="Gene3D" id="3.30.9.10">
    <property type="entry name" value="D-Amino Acid Oxidase, subunit A, domain 2"/>
    <property type="match status" value="1"/>
</dbReference>
<keyword evidence="4" id="KW-0560">Oxidoreductase</keyword>
<dbReference type="STRING" id="60169.A0A1V6N6V7"/>
<dbReference type="GO" id="GO:0004657">
    <property type="term" value="F:proline dehydrogenase activity"/>
    <property type="evidence" value="ECO:0007669"/>
    <property type="project" value="TreeGrafter"/>
</dbReference>
<evidence type="ECO:0000313" key="5">
    <source>
        <dbReference type="EMBL" id="OQD60385.1"/>
    </source>
</evidence>
<organism evidence="5 6">
    <name type="scientific">Penicillium polonicum</name>
    <dbReference type="NCBI Taxonomy" id="60169"/>
    <lineage>
        <taxon>Eukaryota</taxon>
        <taxon>Fungi</taxon>
        <taxon>Dikarya</taxon>
        <taxon>Ascomycota</taxon>
        <taxon>Pezizomycotina</taxon>
        <taxon>Eurotiomycetes</taxon>
        <taxon>Eurotiomycetidae</taxon>
        <taxon>Eurotiales</taxon>
        <taxon>Aspergillaceae</taxon>
        <taxon>Penicillium</taxon>
    </lineage>
</organism>
<comment type="caution">
    <text evidence="5">The sequence shown here is derived from an EMBL/GenBank/DDBJ whole genome shotgun (WGS) entry which is preliminary data.</text>
</comment>
<evidence type="ECO:0000256" key="1">
    <source>
        <dbReference type="ARBA" id="ARBA00001974"/>
    </source>
</evidence>
<dbReference type="OrthoDB" id="4367671at2759"/>
<dbReference type="Proteomes" id="UP000191408">
    <property type="component" value="Unassembled WGS sequence"/>
</dbReference>
<dbReference type="GO" id="GO:0050660">
    <property type="term" value="F:flavin adenine dinucleotide binding"/>
    <property type="evidence" value="ECO:0007669"/>
    <property type="project" value="InterPro"/>
</dbReference>
<protein>
    <recommendedName>
        <fullName evidence="7">FAD dependent oxidoreductase domain-containing protein</fullName>
    </recommendedName>
</protein>
<reference evidence="6" key="1">
    <citation type="journal article" date="2017" name="Nat. Microbiol.">
        <title>Global analysis of biosynthetic gene clusters reveals vast potential of secondary metabolite production in Penicillium species.</title>
        <authorList>
            <person name="Nielsen J.C."/>
            <person name="Grijseels S."/>
            <person name="Prigent S."/>
            <person name="Ji B."/>
            <person name="Dainat J."/>
            <person name="Nielsen K.F."/>
            <person name="Frisvad J.C."/>
            <person name="Workman M."/>
            <person name="Nielsen J."/>
        </authorList>
    </citation>
    <scope>NUCLEOTIDE SEQUENCE [LARGE SCALE GENOMIC DNA]</scope>
    <source>
        <strain evidence="6">IBT 4502</strain>
    </source>
</reference>
<keyword evidence="3" id="KW-0274">FAD</keyword>
<keyword evidence="6" id="KW-1185">Reference proteome</keyword>
<dbReference type="PANTHER" id="PTHR10961">
    <property type="entry name" value="PEROXISOMAL SARCOSINE OXIDASE"/>
    <property type="match status" value="1"/>
</dbReference>
<dbReference type="EMBL" id="MDYM01000024">
    <property type="protein sequence ID" value="OQD60385.1"/>
    <property type="molecule type" value="Genomic_DNA"/>
</dbReference>
<gene>
    <name evidence="5" type="ORF">PENPOL_c024G08116</name>
</gene>
<dbReference type="InterPro" id="IPR036188">
    <property type="entry name" value="FAD/NAD-bd_sf"/>
</dbReference>
<name>A0A1V6N6V7_PENPO</name>